<dbReference type="Gene3D" id="1.20.120.330">
    <property type="entry name" value="Nucleotidyltransferases domain 2"/>
    <property type="match status" value="1"/>
</dbReference>
<keyword evidence="2" id="KW-1185">Reference proteome</keyword>
<gene>
    <name evidence="1" type="ORF">OM074_09175</name>
</gene>
<reference evidence="1" key="1">
    <citation type="submission" date="2022-10" db="EMBL/GenBank/DDBJ databases">
        <authorList>
            <person name="Yu W.X."/>
        </authorList>
    </citation>
    <scope>NUCLEOTIDE SEQUENCE</scope>
    <source>
        <strain evidence="1">D04</strain>
    </source>
</reference>
<evidence type="ECO:0000313" key="2">
    <source>
        <dbReference type="Proteomes" id="UP001207408"/>
    </source>
</evidence>
<sequence>MTQEEKLYQERLHRSLERCEIHLSRIHSAQRRLSEIFDIDEEKYNSFTEDDISHLDQLIYRFSKLQDEIGSNTFKFLLIGLGEDIEGKAFKDMLNRLESLKIIISVGDWMRLREIRNMMAHEYPTFVQDTIEKLNLFYNSIPALEEVYMNIVGTIKNYNL</sequence>
<dbReference type="EMBL" id="JAPDPI010000016">
    <property type="protein sequence ID" value="MCW3805799.1"/>
    <property type="molecule type" value="Genomic_DNA"/>
</dbReference>
<dbReference type="SUPFAM" id="SSF81593">
    <property type="entry name" value="Nucleotidyltransferase substrate binding subunit/domain"/>
    <property type="match status" value="1"/>
</dbReference>
<name>A0AAE3ME17_9BACT</name>
<organism evidence="1 2">
    <name type="scientific">Plebeiibacterium marinum</name>
    <dbReference type="NCBI Taxonomy" id="2992111"/>
    <lineage>
        <taxon>Bacteria</taxon>
        <taxon>Pseudomonadati</taxon>
        <taxon>Bacteroidota</taxon>
        <taxon>Bacteroidia</taxon>
        <taxon>Marinilabiliales</taxon>
        <taxon>Marinilabiliaceae</taxon>
        <taxon>Plebeiibacterium</taxon>
    </lineage>
</organism>
<proteinExistence type="predicted"/>
<accession>A0AAE3ME17</accession>
<dbReference type="RefSeq" id="WP_301199165.1">
    <property type="nucleotide sequence ID" value="NZ_JAPDPI010000016.1"/>
</dbReference>
<dbReference type="AlphaFoldDB" id="A0AAE3ME17"/>
<dbReference type="Proteomes" id="UP001207408">
    <property type="component" value="Unassembled WGS sequence"/>
</dbReference>
<evidence type="ECO:0000313" key="1">
    <source>
        <dbReference type="EMBL" id="MCW3805799.1"/>
    </source>
</evidence>
<comment type="caution">
    <text evidence="1">The sequence shown here is derived from an EMBL/GenBank/DDBJ whole genome shotgun (WGS) entry which is preliminary data.</text>
</comment>
<protein>
    <submittedName>
        <fullName evidence="1">Uncharacterized protein</fullName>
    </submittedName>
</protein>